<dbReference type="AlphaFoldDB" id="A0A151JKK4"/>
<reference evidence="2" key="1">
    <citation type="submission" date="2015-12" db="EMBL/GenBank/DDBJ databases">
        <authorList>
            <person name="Tarr C.L."/>
            <person name="Gladney L.M."/>
        </authorList>
    </citation>
    <scope>NUCLEOTIDE SEQUENCE [LARGE SCALE GENOMIC DNA]</scope>
    <source>
        <strain evidence="2">2756-81</strain>
    </source>
</reference>
<proteinExistence type="predicted"/>
<organism evidence="1 2">
    <name type="scientific">Vibrio cidicii</name>
    <dbReference type="NCBI Taxonomy" id="1763883"/>
    <lineage>
        <taxon>Bacteria</taxon>
        <taxon>Pseudomonadati</taxon>
        <taxon>Pseudomonadota</taxon>
        <taxon>Gammaproteobacteria</taxon>
        <taxon>Vibrionales</taxon>
        <taxon>Vibrionaceae</taxon>
        <taxon>Vibrio</taxon>
    </lineage>
</organism>
<dbReference type="EMBL" id="LOMK01000001">
    <property type="protein sequence ID" value="KYN26147.1"/>
    <property type="molecule type" value="Genomic_DNA"/>
</dbReference>
<name>A0A151JKK4_9VIBR</name>
<evidence type="ECO:0000313" key="2">
    <source>
        <dbReference type="Proteomes" id="UP000075349"/>
    </source>
</evidence>
<accession>A0A151JKK4</accession>
<sequence length="101" mass="11597">MFYIGVSHYYATGEGVTIYVASGSEESIRAAIPEYFHPGLTILTPSEWLKAADGDCEDEYQQSDAEVLKTYLPVLWKQIEERALERGCHLDFFMKHHFNYA</sequence>
<gene>
    <name evidence="1" type="ORF">AUQ44_13425</name>
</gene>
<comment type="caution">
    <text evidence="1">The sequence shown here is derived from an EMBL/GenBank/DDBJ whole genome shotgun (WGS) entry which is preliminary data.</text>
</comment>
<evidence type="ECO:0000313" key="1">
    <source>
        <dbReference type="EMBL" id="KYN26147.1"/>
    </source>
</evidence>
<protein>
    <submittedName>
        <fullName evidence="1">Uncharacterized protein</fullName>
    </submittedName>
</protein>
<dbReference type="Proteomes" id="UP000075349">
    <property type="component" value="Unassembled WGS sequence"/>
</dbReference>